<dbReference type="GO" id="GO:0009306">
    <property type="term" value="P:protein secretion"/>
    <property type="evidence" value="ECO:0007669"/>
    <property type="project" value="InterPro"/>
</dbReference>
<dbReference type="InterPro" id="IPR007452">
    <property type="entry name" value="TamB_C"/>
</dbReference>
<comment type="caution">
    <text evidence="7">The sequence shown here is derived from an EMBL/GenBank/DDBJ whole genome shotgun (WGS) entry which is preliminary data.</text>
</comment>
<dbReference type="PANTHER" id="PTHR36985">
    <property type="entry name" value="TRANSLOCATION AND ASSEMBLY MODULE SUBUNIT TAMB"/>
    <property type="match status" value="1"/>
</dbReference>
<protein>
    <submittedName>
        <fullName evidence="7">Translocation/assembly module TamB domain-containing protein</fullName>
    </submittedName>
</protein>
<evidence type="ECO:0000313" key="8">
    <source>
        <dbReference type="Proteomes" id="UP000622580"/>
    </source>
</evidence>
<dbReference type="Pfam" id="PF04357">
    <property type="entry name" value="TamB"/>
    <property type="match status" value="1"/>
</dbReference>
<reference evidence="7" key="1">
    <citation type="submission" date="2021-04" db="EMBL/GenBank/DDBJ databases">
        <title>Draft genome assembly of strain Phenylobacterium sp. 20VBR1 using MiniION and Illumina platforms.</title>
        <authorList>
            <person name="Thomas F.A."/>
            <person name="Krishnan K.P."/>
            <person name="Sinha R.K."/>
        </authorList>
    </citation>
    <scope>NUCLEOTIDE SEQUENCE</scope>
    <source>
        <strain evidence="7">20VBR1</strain>
    </source>
</reference>
<dbReference type="Proteomes" id="UP000622580">
    <property type="component" value="Unassembled WGS sequence"/>
</dbReference>
<accession>A0A941CZL2</accession>
<sequence>MAAVARSRSLPKAIVAICAIIAIVFGGLLLTTRYGVLLPQGRLLIEARANGLKLGRFGKLRVEGLSGDVWRHFNVRRLTISDEKGVWLEARNLDISWRYAELLTRKLHAEAITAEQVTLLRRPTLTPKQKSSGLPVSFDIDLIKTRLELQPAFSYRRGVYDVTGDLDVQRGGGGQQGKISAASVLHAGDHLNLQFDLGKTRPLLLVADVHEAQGGALAGAAGLPADQAFDVKARADGKESQGRITAVATSGAAKPLEIQGAWTPQGGQANGRLDLTASTLTRKLSARLGPQALFVITGAKAEPKLYDLTARVQSANLTLVARGKGNLGERRTGPKGLALTLDTANLTKISGGPQMGAARAAGILTGTTDDARFVGTVSIDSLKLGSYGLDRVSGPVQLTRKAGVLGVKGQASGAGGTGTGLLAAILGAKPAASFDAQRLADGRLSLRDLQATGAGLKVQASGGRGLIGGLNFKGKAEVSNLAAARTGAKGSASATWSATQGGPGTPWTLTADAKGAKFASGYAELDRLLGASPRLAAKGNIQSGKISLANADLTGAAVKASSAGVLENGALKFKLDWSADGPFRAGPVEITGKAKGAGAITGTLSQPRADLLADFDALDVPRLPLKAAHMTLTFMRRPDGSSGLVTLAAASEYGPAAAKAAFRFPQGGVDLTDLAIDAGGLKATGDLALRRSTPSSADLKIALGKGAFLAAGQVTGAVKIVDASGGPRASLDLRAENAVLPGSQVAISTARVTADGPLDRLPYAADVKGASRNGPWAFNGKGVITGTKPGYLIAFDGMGRYGRRDLHTLETAVFKVGGPERSARLRLAASDGGEIDLDGRLAGDTAQVRAQLRQLGLGLFNEDLTGKIDADLNLAGKGARLDGTLDARLEDARAKGSDVSQGLDGVLKARLADSVMTLDADFTNTGGLKATANLVLPAEASAAPFRVAINRQKPIRGRFFADGEVKPLWDLLVGGERELAGRVRMEGTIGGSLADVKTTGQASVDDGRFSDGATGLTLRNVTVRSTLTENVINVSLATGVDGHGGSVSGSGRISQDGVSTFKLDLTAFRLIDNDQATASASGRVTLDRAVDGKVRLAGALTLDRADVSARTPTPSGVVAMEVTEVNKPVDLAGAGALTPTRAGLSVALDVTLKAPRRVFLRGRGLDVELSLDAHVGGTTSRPALTGVARVVRGDYDFAGKRFEFDDRGVVYLATSPKDIRLSLSATRDDPSLTAVVSIRGTAAKPEITLSSTPTLPNDEVLSNVLFGRSASQLSPLEAAQLASALSSLAGGGGFDVIGNLRTFAGLDRLAVGGGGESGMTISGGKYLTDDVYLELTGGGREGPSAQVEWRVRKNLSILSKLASQGDAKLAVRWRKDY</sequence>
<name>A0A941CZL2_9CAUL</name>
<keyword evidence="3 5" id="KW-1133">Transmembrane helix</keyword>
<proteinExistence type="predicted"/>
<evidence type="ECO:0000259" key="6">
    <source>
        <dbReference type="Pfam" id="PF04357"/>
    </source>
</evidence>
<gene>
    <name evidence="7" type="ORF">JKL49_09395</name>
</gene>
<organism evidence="7 8">
    <name type="scientific">Phenylobacterium glaciei</name>
    <dbReference type="NCBI Taxonomy" id="2803784"/>
    <lineage>
        <taxon>Bacteria</taxon>
        <taxon>Pseudomonadati</taxon>
        <taxon>Pseudomonadota</taxon>
        <taxon>Alphaproteobacteria</taxon>
        <taxon>Caulobacterales</taxon>
        <taxon>Caulobacteraceae</taxon>
        <taxon>Phenylobacterium</taxon>
    </lineage>
</organism>
<evidence type="ECO:0000256" key="5">
    <source>
        <dbReference type="SAM" id="Phobius"/>
    </source>
</evidence>
<dbReference type="EMBL" id="JAGSGD010000001">
    <property type="protein sequence ID" value="MBR7619600.1"/>
    <property type="molecule type" value="Genomic_DNA"/>
</dbReference>
<evidence type="ECO:0000256" key="2">
    <source>
        <dbReference type="ARBA" id="ARBA00022692"/>
    </source>
</evidence>
<comment type="subcellular location">
    <subcellularLocation>
        <location evidence="1">Membrane</location>
        <topology evidence="1">Single-pass membrane protein</topology>
    </subcellularLocation>
</comment>
<evidence type="ECO:0000256" key="1">
    <source>
        <dbReference type="ARBA" id="ARBA00004167"/>
    </source>
</evidence>
<evidence type="ECO:0000256" key="4">
    <source>
        <dbReference type="ARBA" id="ARBA00023136"/>
    </source>
</evidence>
<keyword evidence="4 5" id="KW-0472">Membrane</keyword>
<evidence type="ECO:0000256" key="3">
    <source>
        <dbReference type="ARBA" id="ARBA00022989"/>
    </source>
</evidence>
<dbReference type="PANTHER" id="PTHR36985:SF1">
    <property type="entry name" value="TRANSLOCATION AND ASSEMBLY MODULE SUBUNIT TAMB"/>
    <property type="match status" value="1"/>
</dbReference>
<keyword evidence="8" id="KW-1185">Reference proteome</keyword>
<keyword evidence="2 5" id="KW-0812">Transmembrane</keyword>
<evidence type="ECO:0000313" key="7">
    <source>
        <dbReference type="EMBL" id="MBR7619600.1"/>
    </source>
</evidence>
<dbReference type="GO" id="GO:0005886">
    <property type="term" value="C:plasma membrane"/>
    <property type="evidence" value="ECO:0007669"/>
    <property type="project" value="InterPro"/>
</dbReference>
<dbReference type="GO" id="GO:0097347">
    <property type="term" value="C:TAM protein secretion complex"/>
    <property type="evidence" value="ECO:0007669"/>
    <property type="project" value="TreeGrafter"/>
</dbReference>
<feature type="domain" description="Translocation and assembly module TamB C-terminal" evidence="6">
    <location>
        <begin position="1041"/>
        <end position="1377"/>
    </location>
</feature>
<feature type="transmembrane region" description="Helical" evidence="5">
    <location>
        <begin position="12"/>
        <end position="30"/>
    </location>
</feature>